<accession>A0A1G4AMF7</accession>
<dbReference type="GeneID" id="34567471"/>
<gene>
    <name evidence="1" type="ORF">CORC01_14350</name>
</gene>
<keyword evidence="2" id="KW-1185">Reference proteome</keyword>
<sequence length="79" mass="9081">MVDAFHLRLLRSPVPLRHHRRTGPPGRVRDGARAESALKSEEAYRLTPPPVGDVLSFPLSRSISFSAWYHFLFSMIQFF</sequence>
<dbReference type="EMBL" id="MJBS01000274">
    <property type="protein sequence ID" value="OHE90359.1"/>
    <property type="molecule type" value="Genomic_DNA"/>
</dbReference>
<evidence type="ECO:0000313" key="1">
    <source>
        <dbReference type="EMBL" id="OHE90359.1"/>
    </source>
</evidence>
<dbReference type="Proteomes" id="UP000176998">
    <property type="component" value="Unassembled WGS sequence"/>
</dbReference>
<organism evidence="1 2">
    <name type="scientific">Colletotrichum orchidophilum</name>
    <dbReference type="NCBI Taxonomy" id="1209926"/>
    <lineage>
        <taxon>Eukaryota</taxon>
        <taxon>Fungi</taxon>
        <taxon>Dikarya</taxon>
        <taxon>Ascomycota</taxon>
        <taxon>Pezizomycotina</taxon>
        <taxon>Sordariomycetes</taxon>
        <taxon>Hypocreomycetidae</taxon>
        <taxon>Glomerellales</taxon>
        <taxon>Glomerellaceae</taxon>
        <taxon>Colletotrichum</taxon>
    </lineage>
</organism>
<reference evidence="1 2" key="1">
    <citation type="submission" date="2016-09" db="EMBL/GenBank/DDBJ databases">
        <authorList>
            <person name="Capua I."/>
            <person name="De Benedictis P."/>
            <person name="Joannis T."/>
            <person name="Lombin L.H."/>
            <person name="Cattoli G."/>
        </authorList>
    </citation>
    <scope>NUCLEOTIDE SEQUENCE [LARGE SCALE GENOMIC DNA]</scope>
    <source>
        <strain evidence="1 2">IMI 309357</strain>
    </source>
</reference>
<evidence type="ECO:0000313" key="2">
    <source>
        <dbReference type="Proteomes" id="UP000176998"/>
    </source>
</evidence>
<protein>
    <submittedName>
        <fullName evidence="1">Uncharacterized protein</fullName>
    </submittedName>
</protein>
<dbReference type="RefSeq" id="XP_022467536.1">
    <property type="nucleotide sequence ID" value="XM_022625961.1"/>
</dbReference>
<name>A0A1G4AMF7_9PEZI</name>
<proteinExistence type="predicted"/>
<comment type="caution">
    <text evidence="1">The sequence shown here is derived from an EMBL/GenBank/DDBJ whole genome shotgun (WGS) entry which is preliminary data.</text>
</comment>
<dbReference type="AlphaFoldDB" id="A0A1G4AMF7"/>